<keyword evidence="11 18" id="KW-0573">Peptidoglycan synthesis</keyword>
<evidence type="ECO:0000256" key="3">
    <source>
        <dbReference type="ARBA" id="ARBA00007947"/>
    </source>
</evidence>
<dbReference type="InterPro" id="IPR001451">
    <property type="entry name" value="Hexapep"/>
</dbReference>
<feature type="binding site" evidence="18">
    <location>
        <position position="137"/>
    </location>
    <ligand>
        <name>UDP-N-acetyl-alpha-D-glucosamine</name>
        <dbReference type="ChEBI" id="CHEBI:57705"/>
    </ligand>
</feature>
<evidence type="ECO:0000259" key="19">
    <source>
        <dbReference type="Pfam" id="PF12804"/>
    </source>
</evidence>
<feature type="region of interest" description="Linker" evidence="18">
    <location>
        <begin position="228"/>
        <end position="248"/>
    </location>
</feature>
<dbReference type="GO" id="GO:0003977">
    <property type="term" value="F:UDP-N-acetylglucosamine diphosphorylase activity"/>
    <property type="evidence" value="ECO:0007669"/>
    <property type="project" value="UniProtKB-EC"/>
</dbReference>
<evidence type="ECO:0000256" key="10">
    <source>
        <dbReference type="ARBA" id="ARBA00022960"/>
    </source>
</evidence>
<dbReference type="InterPro" id="IPR029044">
    <property type="entry name" value="Nucleotide-diphossugar_trans"/>
</dbReference>
<keyword evidence="5 18" id="KW-0808">Transferase</keyword>
<feature type="binding site" evidence="18">
    <location>
        <position position="167"/>
    </location>
    <ligand>
        <name>UDP-N-acetyl-alpha-D-glucosamine</name>
        <dbReference type="ChEBI" id="CHEBI:57705"/>
    </ligand>
</feature>
<dbReference type="CDD" id="cd03353">
    <property type="entry name" value="LbH_GlmU_C"/>
    <property type="match status" value="1"/>
</dbReference>
<keyword evidence="22" id="KW-1185">Reference proteome</keyword>
<feature type="binding site" evidence="18">
    <location>
        <position position="365"/>
    </location>
    <ligand>
        <name>UDP-N-acetyl-alpha-D-glucosamine</name>
        <dbReference type="ChEBI" id="CHEBI:57705"/>
    </ligand>
</feature>
<dbReference type="InterPro" id="IPR005882">
    <property type="entry name" value="Bifunctional_GlmU"/>
</dbReference>
<dbReference type="HAMAP" id="MF_01631">
    <property type="entry name" value="GlmU"/>
    <property type="match status" value="1"/>
</dbReference>
<feature type="domain" description="MobA-like NTP transferase" evidence="19">
    <location>
        <begin position="6"/>
        <end position="119"/>
    </location>
</feature>
<evidence type="ECO:0000256" key="18">
    <source>
        <dbReference type="HAMAP-Rule" id="MF_01631"/>
    </source>
</evidence>
<dbReference type="SUPFAM" id="SSF51161">
    <property type="entry name" value="Trimeric LpxA-like enzymes"/>
    <property type="match status" value="1"/>
</dbReference>
<evidence type="ECO:0000256" key="14">
    <source>
        <dbReference type="ARBA" id="ARBA00023316"/>
    </source>
</evidence>
<feature type="domain" description="Mannose-1-phosphate guanyltransferase C-terminal" evidence="20">
    <location>
        <begin position="273"/>
        <end position="343"/>
    </location>
</feature>
<dbReference type="InterPro" id="IPR011004">
    <property type="entry name" value="Trimer_LpxA-like_sf"/>
</dbReference>
<evidence type="ECO:0000313" key="21">
    <source>
        <dbReference type="EMBL" id="MCQ8179748.1"/>
    </source>
</evidence>
<protein>
    <recommendedName>
        <fullName evidence="18">Bifunctional protein GlmU</fullName>
    </recommendedName>
    <domain>
        <recommendedName>
            <fullName evidence="18">UDP-N-acetylglucosamine pyrophosphorylase</fullName>
            <ecNumber evidence="18">2.7.7.23</ecNumber>
        </recommendedName>
        <alternativeName>
            <fullName evidence="18">N-acetylglucosamine-1-phosphate uridyltransferase</fullName>
        </alternativeName>
    </domain>
    <domain>
        <recommendedName>
            <fullName evidence="18">Glucosamine-1-phosphate N-acetyltransferase</fullName>
            <ecNumber evidence="18">2.3.1.157</ecNumber>
        </recommendedName>
    </domain>
</protein>
<feature type="binding site" evidence="18">
    <location>
        <position position="332"/>
    </location>
    <ligand>
        <name>UDP-N-acetyl-alpha-D-glucosamine</name>
        <dbReference type="ChEBI" id="CHEBI:57705"/>
    </ligand>
</feature>
<dbReference type="RefSeq" id="WP_256609124.1">
    <property type="nucleotide sequence ID" value="NZ_JANIBM010000001.1"/>
</dbReference>
<dbReference type="EMBL" id="JANIBM010000001">
    <property type="protein sequence ID" value="MCQ8179748.1"/>
    <property type="molecule type" value="Genomic_DNA"/>
</dbReference>
<feature type="binding site" evidence="18">
    <location>
        <position position="152"/>
    </location>
    <ligand>
        <name>UDP-N-acetyl-alpha-D-glucosamine</name>
        <dbReference type="ChEBI" id="CHEBI:57705"/>
    </ligand>
</feature>
<feature type="binding site" evidence="18">
    <location>
        <position position="376"/>
    </location>
    <ligand>
        <name>UDP-N-acetyl-alpha-D-glucosamine</name>
        <dbReference type="ChEBI" id="CHEBI:57705"/>
    </ligand>
</feature>
<evidence type="ECO:0000256" key="7">
    <source>
        <dbReference type="ARBA" id="ARBA00022723"/>
    </source>
</evidence>
<dbReference type="EC" id="2.7.7.23" evidence="18"/>
<dbReference type="PANTHER" id="PTHR43584">
    <property type="entry name" value="NUCLEOTIDYL TRANSFERASE"/>
    <property type="match status" value="1"/>
</dbReference>
<feature type="binding site" evidence="18">
    <location>
        <begin position="385"/>
        <end position="386"/>
    </location>
    <ligand>
        <name>acetyl-CoA</name>
        <dbReference type="ChEBI" id="CHEBI:57288"/>
    </ligand>
</feature>
<dbReference type="GO" id="GO:0019134">
    <property type="term" value="F:glucosamine-1-phosphate N-acetyltransferase activity"/>
    <property type="evidence" value="ECO:0007669"/>
    <property type="project" value="UniProtKB-EC"/>
</dbReference>
<dbReference type="Pfam" id="PF25087">
    <property type="entry name" value="GMPPB_C"/>
    <property type="match status" value="1"/>
</dbReference>
<evidence type="ECO:0000256" key="8">
    <source>
        <dbReference type="ARBA" id="ARBA00022737"/>
    </source>
</evidence>
<keyword evidence="4 18" id="KW-0963">Cytoplasm</keyword>
<dbReference type="EC" id="2.3.1.157" evidence="18"/>
<reference evidence="21 22" key="1">
    <citation type="submission" date="2022-07" db="EMBL/GenBank/DDBJ databases">
        <title>Methylomonas rivi sp. nov., Methylomonas rosea sp. nov., Methylomonas aureus sp. nov. and Methylomonas subterranea sp. nov., four novel methanotrophs isolated from a freshwater creek and the deep terrestrial subsurface.</title>
        <authorList>
            <person name="Abin C."/>
            <person name="Sankaranarayanan K."/>
            <person name="Garner C."/>
            <person name="Sindelar R."/>
            <person name="Kotary K."/>
            <person name="Garner R."/>
            <person name="Barclay S."/>
            <person name="Lawson P."/>
            <person name="Krumholz L."/>
        </authorList>
    </citation>
    <scope>NUCLEOTIDE SEQUENCE [LARGE SCALE GENOMIC DNA]</scope>
    <source>
        <strain evidence="21 22">SURF-1</strain>
    </source>
</reference>
<comment type="caution">
    <text evidence="21">The sequence shown here is derived from an EMBL/GenBank/DDBJ whole genome shotgun (WGS) entry which is preliminary data.</text>
</comment>
<proteinExistence type="inferred from homology"/>
<keyword evidence="6 18" id="KW-0548">Nucleotidyltransferase</keyword>
<feature type="binding site" evidence="18">
    <location>
        <position position="439"/>
    </location>
    <ligand>
        <name>acetyl-CoA</name>
        <dbReference type="ChEBI" id="CHEBI:57288"/>
    </ligand>
</feature>
<feature type="binding site" evidence="18">
    <location>
        <position position="379"/>
    </location>
    <ligand>
        <name>acetyl-CoA</name>
        <dbReference type="ChEBI" id="CHEBI:57288"/>
    </ligand>
</feature>
<keyword evidence="12 18" id="KW-0511">Multifunctional enzyme</keyword>
<keyword evidence="14 18" id="KW-0961">Cell wall biogenesis/degradation</keyword>
<comment type="function">
    <text evidence="17 18">Catalyzes the last two sequential reactions in the de novo biosynthetic pathway for UDP-N-acetylglucosamine (UDP-GlcNAc). The C-terminal domain catalyzes the transfer of acetyl group from acetyl coenzyme A to glucosamine-1-phosphate (GlcN-1-P) to produce N-acetylglucosamine-1-phosphate (GlcNAc-1-P), which is converted into UDP-GlcNAc by the transfer of uridine 5-monophosphate (from uridine 5-triphosphate), a reaction catalyzed by the N-terminal domain.</text>
</comment>
<evidence type="ECO:0000256" key="6">
    <source>
        <dbReference type="ARBA" id="ARBA00022695"/>
    </source>
</evidence>
<feature type="binding site" evidence="18">
    <location>
        <position position="225"/>
    </location>
    <ligand>
        <name>Mg(2+)</name>
        <dbReference type="ChEBI" id="CHEBI:18420"/>
    </ligand>
</feature>
<dbReference type="InterPro" id="IPR025877">
    <property type="entry name" value="MobA-like_NTP_Trfase"/>
</dbReference>
<comment type="similarity">
    <text evidence="3 18">In the N-terminal section; belongs to the N-acetylglucosamine-1-phosphate uridyltransferase family.</text>
</comment>
<evidence type="ECO:0000256" key="5">
    <source>
        <dbReference type="ARBA" id="ARBA00022679"/>
    </source>
</evidence>
<comment type="pathway">
    <text evidence="18">Nucleotide-sugar biosynthesis; UDP-N-acetyl-alpha-D-glucosamine biosynthesis; UDP-N-acetyl-alpha-D-glucosamine from N-acetyl-alpha-D-glucosamine 1-phosphate: step 1/1.</text>
</comment>
<feature type="binding site" evidence="18">
    <location>
        <position position="102"/>
    </location>
    <ligand>
        <name>Mg(2+)</name>
        <dbReference type="ChEBI" id="CHEBI:18420"/>
    </ligand>
</feature>
<dbReference type="CDD" id="cd02540">
    <property type="entry name" value="GT2_GlmU_N_bac"/>
    <property type="match status" value="1"/>
</dbReference>
<dbReference type="InterPro" id="IPR056729">
    <property type="entry name" value="GMPPB_C"/>
</dbReference>
<evidence type="ECO:0000259" key="20">
    <source>
        <dbReference type="Pfam" id="PF25087"/>
    </source>
</evidence>
<evidence type="ECO:0000256" key="16">
    <source>
        <dbReference type="ARBA" id="ARBA00048493"/>
    </source>
</evidence>
<dbReference type="Proteomes" id="UP001524569">
    <property type="component" value="Unassembled WGS sequence"/>
</dbReference>
<comment type="pathway">
    <text evidence="18">Bacterial outer membrane biogenesis; LPS lipid A biosynthesis.</text>
</comment>
<dbReference type="Pfam" id="PF12804">
    <property type="entry name" value="NTP_transf_3"/>
    <property type="match status" value="1"/>
</dbReference>
<gene>
    <name evidence="18 21" type="primary">glmU</name>
    <name evidence="21" type="ORF">NP603_01385</name>
</gene>
<dbReference type="InterPro" id="IPR050065">
    <property type="entry name" value="GlmU-like"/>
</dbReference>
<dbReference type="SUPFAM" id="SSF53448">
    <property type="entry name" value="Nucleotide-diphospho-sugar transferases"/>
    <property type="match status" value="1"/>
</dbReference>
<comment type="subcellular location">
    <subcellularLocation>
        <location evidence="1 18">Cytoplasm</location>
    </subcellularLocation>
</comment>
<evidence type="ECO:0000256" key="1">
    <source>
        <dbReference type="ARBA" id="ARBA00004496"/>
    </source>
</evidence>
<evidence type="ECO:0000256" key="15">
    <source>
        <dbReference type="ARBA" id="ARBA00048247"/>
    </source>
</evidence>
<feature type="region of interest" description="Pyrophosphorylase" evidence="18">
    <location>
        <begin position="1"/>
        <end position="227"/>
    </location>
</feature>
<name>A0ABT1UCZ5_9GAMM</name>
<dbReference type="NCBIfam" id="TIGR01173">
    <property type="entry name" value="glmU"/>
    <property type="match status" value="1"/>
</dbReference>
<evidence type="ECO:0000256" key="9">
    <source>
        <dbReference type="ARBA" id="ARBA00022842"/>
    </source>
</evidence>
<evidence type="ECO:0000256" key="4">
    <source>
        <dbReference type="ARBA" id="ARBA00022490"/>
    </source>
</evidence>
<evidence type="ECO:0000256" key="12">
    <source>
        <dbReference type="ARBA" id="ARBA00023268"/>
    </source>
</evidence>
<feature type="binding site" evidence="18">
    <location>
        <position position="350"/>
    </location>
    <ligand>
        <name>UDP-N-acetyl-alpha-D-glucosamine</name>
        <dbReference type="ChEBI" id="CHEBI:57705"/>
    </ligand>
</feature>
<comment type="catalytic activity">
    <reaction evidence="15 18">
        <text>alpha-D-glucosamine 1-phosphate + acetyl-CoA = N-acetyl-alpha-D-glucosamine 1-phosphate + CoA + H(+)</text>
        <dbReference type="Rhea" id="RHEA:13725"/>
        <dbReference type="ChEBI" id="CHEBI:15378"/>
        <dbReference type="ChEBI" id="CHEBI:57287"/>
        <dbReference type="ChEBI" id="CHEBI:57288"/>
        <dbReference type="ChEBI" id="CHEBI:57776"/>
        <dbReference type="ChEBI" id="CHEBI:58516"/>
        <dbReference type="EC" id="2.3.1.157"/>
    </reaction>
</comment>
<dbReference type="Gene3D" id="3.90.550.10">
    <property type="entry name" value="Spore Coat Polysaccharide Biosynthesis Protein SpsA, Chain A"/>
    <property type="match status" value="1"/>
</dbReference>
<keyword evidence="13 18" id="KW-0012">Acyltransferase</keyword>
<comment type="cofactor">
    <cofactor evidence="18">
        <name>Mg(2+)</name>
        <dbReference type="ChEBI" id="CHEBI:18420"/>
    </cofactor>
    <text evidence="18">Binds 1 Mg(2+) ion per subunit.</text>
</comment>
<keyword evidence="7 18" id="KW-0479">Metal-binding</keyword>
<comment type="catalytic activity">
    <reaction evidence="16 18">
        <text>N-acetyl-alpha-D-glucosamine 1-phosphate + UTP + H(+) = UDP-N-acetyl-alpha-D-glucosamine + diphosphate</text>
        <dbReference type="Rhea" id="RHEA:13509"/>
        <dbReference type="ChEBI" id="CHEBI:15378"/>
        <dbReference type="ChEBI" id="CHEBI:33019"/>
        <dbReference type="ChEBI" id="CHEBI:46398"/>
        <dbReference type="ChEBI" id="CHEBI:57705"/>
        <dbReference type="ChEBI" id="CHEBI:57776"/>
        <dbReference type="EC" id="2.7.7.23"/>
    </reaction>
</comment>
<dbReference type="Pfam" id="PF00132">
    <property type="entry name" value="Hexapep"/>
    <property type="match status" value="1"/>
</dbReference>
<feature type="region of interest" description="N-acetyltransferase" evidence="18">
    <location>
        <begin position="249"/>
        <end position="490"/>
    </location>
</feature>
<keyword evidence="8 18" id="KW-0677">Repeat</keyword>
<evidence type="ECO:0000256" key="11">
    <source>
        <dbReference type="ARBA" id="ARBA00022984"/>
    </source>
</evidence>
<feature type="active site" description="Proton acceptor" evidence="18">
    <location>
        <position position="362"/>
    </location>
</feature>
<comment type="pathway">
    <text evidence="18">Nucleotide-sugar biosynthesis; UDP-N-acetyl-alpha-D-glucosamine biosynthesis; N-acetyl-alpha-D-glucosamine 1-phosphate from alpha-D-glucosamine 6-phosphate (route II): step 2/2.</text>
</comment>
<feature type="binding site" evidence="18">
    <location>
        <begin position="100"/>
        <end position="102"/>
    </location>
    <ligand>
        <name>UDP-N-acetyl-alpha-D-glucosamine</name>
        <dbReference type="ChEBI" id="CHEBI:57705"/>
    </ligand>
</feature>
<sequence>MSIKTIILAAGQGTRMRSSRPKVLHEIADKALLQHVYETARSLENNQIYIIYGHGGETVKQTLASLDATWIEQKQQLGTGHAVQQAIHYVDDPDTVLILYGDVPLLKAKTLNALLHKVSLTTLALLTVNLDDPTGYGRIVRDKEHAVVKIVEQKDANEAELQITEGNTGILACKGSQLKQWLARLGNNNAQNEYYLTDIIEMAVEDGLTIETCQAGSADEVLGVNNRMQLAQLERVYQAEQAHFLMEKGVTLRDPARIDIRGEFAELGQDIDIDVNVIFEGTNRIGSNVKIGPNCLIKNSTIADGVEVLANSVIEDASVGSGSRIGPFARLRPQTELADHVHIGNFVEIKKSSVASGSKINHLSYIGDSEVGRKVNIGAGTITCNYDGVNKFKTVIGDGAFIGSDTQLVAPVTVGKNATIGAGSTITKDTPDDQLTLSRTKQLSVPTWQRPVKLAEIVPDNSPHSSHPCKSAEIVPDNLLHSQHSCKSEK</sequence>
<keyword evidence="9 18" id="KW-0460">Magnesium</keyword>
<organism evidence="21 22">
    <name type="scientific">Methylomonas aurea</name>
    <dbReference type="NCBI Taxonomy" id="2952224"/>
    <lineage>
        <taxon>Bacteria</taxon>
        <taxon>Pseudomonadati</taxon>
        <taxon>Pseudomonadota</taxon>
        <taxon>Gammaproteobacteria</taxon>
        <taxon>Methylococcales</taxon>
        <taxon>Methylococcaceae</taxon>
        <taxon>Methylomonas</taxon>
    </lineage>
</organism>
<evidence type="ECO:0000256" key="17">
    <source>
        <dbReference type="ARBA" id="ARBA00049628"/>
    </source>
</evidence>
<feature type="binding site" evidence="18">
    <location>
        <begin position="78"/>
        <end position="79"/>
    </location>
    <ligand>
        <name>UDP-N-acetyl-alpha-D-glucosamine</name>
        <dbReference type="ChEBI" id="CHEBI:57705"/>
    </ligand>
</feature>
<feature type="binding site" evidence="18">
    <location>
        <position position="22"/>
    </location>
    <ligand>
        <name>UDP-N-acetyl-alpha-D-glucosamine</name>
        <dbReference type="ChEBI" id="CHEBI:57705"/>
    </ligand>
</feature>
<comment type="similarity">
    <text evidence="2 18">In the C-terminal section; belongs to the transferase hexapeptide repeat family.</text>
</comment>
<keyword evidence="10 18" id="KW-0133">Cell shape</keyword>
<evidence type="ECO:0000313" key="22">
    <source>
        <dbReference type="Proteomes" id="UP001524569"/>
    </source>
</evidence>
<feature type="binding site" evidence="18">
    <location>
        <begin position="8"/>
        <end position="11"/>
    </location>
    <ligand>
        <name>UDP-N-acetyl-alpha-D-glucosamine</name>
        <dbReference type="ChEBI" id="CHEBI:57705"/>
    </ligand>
</feature>
<feature type="binding site" evidence="18">
    <location>
        <position position="225"/>
    </location>
    <ligand>
        <name>UDP-N-acetyl-alpha-D-glucosamine</name>
        <dbReference type="ChEBI" id="CHEBI:57705"/>
    </ligand>
</feature>
<comment type="subunit">
    <text evidence="18">Homotrimer.</text>
</comment>
<evidence type="ECO:0000256" key="2">
    <source>
        <dbReference type="ARBA" id="ARBA00007707"/>
    </source>
</evidence>
<feature type="binding site" evidence="18">
    <location>
        <position position="404"/>
    </location>
    <ligand>
        <name>acetyl-CoA</name>
        <dbReference type="ChEBI" id="CHEBI:57288"/>
    </ligand>
</feature>
<evidence type="ECO:0000256" key="13">
    <source>
        <dbReference type="ARBA" id="ARBA00023315"/>
    </source>
</evidence>
<dbReference type="Gene3D" id="2.160.10.10">
    <property type="entry name" value="Hexapeptide repeat proteins"/>
    <property type="match status" value="1"/>
</dbReference>
<feature type="binding site" evidence="18">
    <location>
        <position position="73"/>
    </location>
    <ligand>
        <name>UDP-N-acetyl-alpha-D-glucosamine</name>
        <dbReference type="ChEBI" id="CHEBI:57705"/>
    </ligand>
</feature>
<dbReference type="InterPro" id="IPR038009">
    <property type="entry name" value="GlmU_C_LbH"/>
</dbReference>
<accession>A0ABT1UCZ5</accession>
<dbReference type="PANTHER" id="PTHR43584:SF3">
    <property type="entry name" value="BIFUNCTIONAL PROTEIN GLMU"/>
    <property type="match status" value="1"/>
</dbReference>
<feature type="binding site" evidence="18">
    <location>
        <position position="422"/>
    </location>
    <ligand>
        <name>acetyl-CoA</name>
        <dbReference type="ChEBI" id="CHEBI:57288"/>
    </ligand>
</feature>